<reference evidence="14" key="1">
    <citation type="journal article" date="2019" name="Int. J. Syst. Evol. Microbiol.">
        <title>The Global Catalogue of Microorganisms (GCM) 10K type strain sequencing project: providing services to taxonomists for standard genome sequencing and annotation.</title>
        <authorList>
            <consortium name="The Broad Institute Genomics Platform"/>
            <consortium name="The Broad Institute Genome Sequencing Center for Infectious Disease"/>
            <person name="Wu L."/>
            <person name="Ma J."/>
        </authorList>
    </citation>
    <scope>NUCLEOTIDE SEQUENCE [LARGE SCALE GENOMIC DNA]</scope>
    <source>
        <strain evidence="14">TISTR 1571</strain>
    </source>
</reference>
<evidence type="ECO:0000256" key="8">
    <source>
        <dbReference type="ARBA" id="ARBA00022764"/>
    </source>
</evidence>
<evidence type="ECO:0000256" key="9">
    <source>
        <dbReference type="ARBA" id="ARBA00022801"/>
    </source>
</evidence>
<dbReference type="SUPFAM" id="SSF56281">
    <property type="entry name" value="Metallo-hydrolase/oxidoreductase"/>
    <property type="match status" value="1"/>
</dbReference>
<comment type="similarity">
    <text evidence="4">Belongs to the metallo-beta-lactamase superfamily. Class-B beta-lactamase family.</text>
</comment>
<evidence type="ECO:0000313" key="13">
    <source>
        <dbReference type="EMBL" id="MFD2639915.1"/>
    </source>
</evidence>
<dbReference type="RefSeq" id="WP_377329966.1">
    <property type="nucleotide sequence ID" value="NZ_JBHUMZ010000049.1"/>
</dbReference>
<evidence type="ECO:0000256" key="7">
    <source>
        <dbReference type="ARBA" id="ARBA00022729"/>
    </source>
</evidence>
<evidence type="ECO:0000259" key="12">
    <source>
        <dbReference type="SMART" id="SM00849"/>
    </source>
</evidence>
<name>A0ABW5QEG2_9BACI</name>
<dbReference type="PANTHER" id="PTHR42951">
    <property type="entry name" value="METALLO-BETA-LACTAMASE DOMAIN-CONTAINING"/>
    <property type="match status" value="1"/>
</dbReference>
<keyword evidence="10" id="KW-0862">Zinc</keyword>
<dbReference type="InterPro" id="IPR050855">
    <property type="entry name" value="NDM-1-like"/>
</dbReference>
<dbReference type="EMBL" id="JBHUMZ010000049">
    <property type="protein sequence ID" value="MFD2639915.1"/>
    <property type="molecule type" value="Genomic_DNA"/>
</dbReference>
<dbReference type="Gene3D" id="3.60.15.10">
    <property type="entry name" value="Ribonuclease Z/Hydroxyacylglutathione hydrolase-like"/>
    <property type="match status" value="1"/>
</dbReference>
<comment type="cofactor">
    <cofactor evidence="2">
        <name>Zn(2+)</name>
        <dbReference type="ChEBI" id="CHEBI:29105"/>
    </cofactor>
</comment>
<feature type="domain" description="Metallo-beta-lactamase" evidence="12">
    <location>
        <begin position="16"/>
        <end position="205"/>
    </location>
</feature>
<evidence type="ECO:0000256" key="6">
    <source>
        <dbReference type="ARBA" id="ARBA00022723"/>
    </source>
</evidence>
<dbReference type="InterPro" id="IPR036866">
    <property type="entry name" value="RibonucZ/Hydroxyglut_hydro"/>
</dbReference>
<dbReference type="Proteomes" id="UP001597452">
    <property type="component" value="Unassembled WGS sequence"/>
</dbReference>
<organism evidence="13 14">
    <name type="scientific">Piscibacillus salipiscarius</name>
    <dbReference type="NCBI Taxonomy" id="299480"/>
    <lineage>
        <taxon>Bacteria</taxon>
        <taxon>Bacillati</taxon>
        <taxon>Bacillota</taxon>
        <taxon>Bacilli</taxon>
        <taxon>Bacillales</taxon>
        <taxon>Bacillaceae</taxon>
        <taxon>Piscibacillus</taxon>
    </lineage>
</organism>
<comment type="catalytic activity">
    <reaction evidence="1">
        <text>a beta-lactam + H2O = a substituted beta-amino acid</text>
        <dbReference type="Rhea" id="RHEA:20401"/>
        <dbReference type="ChEBI" id="CHEBI:15377"/>
        <dbReference type="ChEBI" id="CHEBI:35627"/>
        <dbReference type="ChEBI" id="CHEBI:140347"/>
        <dbReference type="EC" id="3.5.2.6"/>
    </reaction>
</comment>
<keyword evidence="14" id="KW-1185">Reference proteome</keyword>
<evidence type="ECO:0000256" key="11">
    <source>
        <dbReference type="ARBA" id="ARBA00023251"/>
    </source>
</evidence>
<sequence length="301" mass="34474">MQMMQLNDNCYVFMSSVNVGFIHRENQGMLIDAAIDRSAIRKVVRQLDEKNLPITHLLITHAHADHYGGAAYLVKQYGVKVIAPTFERAIIENPILEPTYLFSGNDPLDELRNKFLEGPEVKVDIEIEEGYQKVDKFEFEAIATPGHSYHQLAINIYDTLYAADSYFGKEEIKKHKIPYITSVDKAVKSLEKLKTVQVKGAVPGHGPYEQQFVETIEANIDYHQMLLEKVYGEIAEKPTVSHEEIVARMCTMMKVKSDLLGPFLLFRTAVTAYITALINEDRIEHYIKDFRWIFKVKEEGS</sequence>
<comment type="caution">
    <text evidence="13">The sequence shown here is derived from an EMBL/GenBank/DDBJ whole genome shotgun (WGS) entry which is preliminary data.</text>
</comment>
<dbReference type="Pfam" id="PF00753">
    <property type="entry name" value="Lactamase_B"/>
    <property type="match status" value="1"/>
</dbReference>
<keyword evidence="6" id="KW-0479">Metal-binding</keyword>
<dbReference type="SMART" id="SM00849">
    <property type="entry name" value="Lactamase_B"/>
    <property type="match status" value="1"/>
</dbReference>
<evidence type="ECO:0000313" key="14">
    <source>
        <dbReference type="Proteomes" id="UP001597452"/>
    </source>
</evidence>
<keyword evidence="8" id="KW-0574">Periplasm</keyword>
<dbReference type="InterPro" id="IPR001279">
    <property type="entry name" value="Metallo-B-lactamas"/>
</dbReference>
<proteinExistence type="inferred from homology"/>
<evidence type="ECO:0000256" key="4">
    <source>
        <dbReference type="ARBA" id="ARBA00005250"/>
    </source>
</evidence>
<evidence type="ECO:0000256" key="10">
    <source>
        <dbReference type="ARBA" id="ARBA00022833"/>
    </source>
</evidence>
<dbReference type="InterPro" id="IPR001018">
    <property type="entry name" value="Beta-lactamase_class-B_CS"/>
</dbReference>
<protein>
    <recommendedName>
        <fullName evidence="5">beta-lactamase</fullName>
        <ecNumber evidence="5">3.5.2.6</ecNumber>
    </recommendedName>
</protein>
<dbReference type="PANTHER" id="PTHR42951:SF14">
    <property type="entry name" value="METALLO-BETA-LACTAMASE SUPERFAMILY PROTEIN"/>
    <property type="match status" value="1"/>
</dbReference>
<keyword evidence="11" id="KW-0046">Antibiotic resistance</keyword>
<evidence type="ECO:0000256" key="5">
    <source>
        <dbReference type="ARBA" id="ARBA00012865"/>
    </source>
</evidence>
<dbReference type="EC" id="3.5.2.6" evidence="5"/>
<accession>A0ABW5QEG2</accession>
<keyword evidence="9" id="KW-0378">Hydrolase</keyword>
<gene>
    <name evidence="13" type="ORF">ACFSW4_13685</name>
</gene>
<keyword evidence="7" id="KW-0732">Signal</keyword>
<evidence type="ECO:0000256" key="2">
    <source>
        <dbReference type="ARBA" id="ARBA00001947"/>
    </source>
</evidence>
<dbReference type="CDD" id="cd07743">
    <property type="entry name" value="metallo-hydrolase-like_MBL-fold"/>
    <property type="match status" value="1"/>
</dbReference>
<dbReference type="PROSITE" id="PS00743">
    <property type="entry name" value="BETA_LACTAMASE_B_1"/>
    <property type="match status" value="1"/>
</dbReference>
<evidence type="ECO:0000256" key="3">
    <source>
        <dbReference type="ARBA" id="ARBA00004418"/>
    </source>
</evidence>
<evidence type="ECO:0000256" key="1">
    <source>
        <dbReference type="ARBA" id="ARBA00001526"/>
    </source>
</evidence>
<comment type="subcellular location">
    <subcellularLocation>
        <location evidence="3">Periplasm</location>
    </subcellularLocation>
</comment>